<keyword evidence="1" id="KW-0472">Membrane</keyword>
<reference evidence="2 3" key="1">
    <citation type="submission" date="2018-10" db="EMBL/GenBank/DDBJ databases">
        <title>Kocuria tytouropygialis sp. nov., isolated from the uropygial gland of an American barn owl (Tyto furcata).</title>
        <authorList>
            <person name="Braun M.S."/>
            <person name="Wang E."/>
            <person name="Zimmermann S."/>
            <person name="Wagner H."/>
            <person name="Wink M."/>
        </authorList>
    </citation>
    <scope>NUCLEOTIDE SEQUENCE [LARGE SCALE GENOMIC DNA]</scope>
    <source>
        <strain evidence="2 3">442</strain>
    </source>
</reference>
<keyword evidence="1" id="KW-0812">Transmembrane</keyword>
<keyword evidence="3" id="KW-1185">Reference proteome</keyword>
<evidence type="ECO:0000313" key="2">
    <source>
        <dbReference type="EMBL" id="RKQ34843.1"/>
    </source>
</evidence>
<gene>
    <name evidence="2" type="ORF">C1C97_005995</name>
</gene>
<name>A0A495A508_9MICC</name>
<feature type="transmembrane region" description="Helical" evidence="1">
    <location>
        <begin position="50"/>
        <end position="68"/>
    </location>
</feature>
<dbReference type="AlphaFoldDB" id="A0A495A508"/>
<proteinExistence type="predicted"/>
<evidence type="ECO:0000256" key="1">
    <source>
        <dbReference type="SAM" id="Phobius"/>
    </source>
</evidence>
<evidence type="ECO:0000313" key="3">
    <source>
        <dbReference type="Proteomes" id="UP000249516"/>
    </source>
</evidence>
<sequence>MNKAMDLLGTAASLGGVALSNKALSAVWKKVTGNEPPAKNPDEDEPWRDIILWALLTGLVGTVIKVGISRQVSKLQSDDNESTKSSQSEI</sequence>
<dbReference type="RefSeq" id="WP_110918918.1">
    <property type="nucleotide sequence ID" value="NZ_PNJG02000002.1"/>
</dbReference>
<dbReference type="EMBL" id="PNJG02000002">
    <property type="protein sequence ID" value="RKQ34843.1"/>
    <property type="molecule type" value="Genomic_DNA"/>
</dbReference>
<accession>A0A495A508</accession>
<comment type="caution">
    <text evidence="2">The sequence shown here is derived from an EMBL/GenBank/DDBJ whole genome shotgun (WGS) entry which is preliminary data.</text>
</comment>
<protein>
    <submittedName>
        <fullName evidence="2">DUF4235 domain-containing protein</fullName>
    </submittedName>
</protein>
<dbReference type="InterPro" id="IPR025329">
    <property type="entry name" value="DUF4235"/>
</dbReference>
<organism evidence="2 3">
    <name type="scientific">Kocuria tytonis</name>
    <dbReference type="NCBI Taxonomy" id="2054280"/>
    <lineage>
        <taxon>Bacteria</taxon>
        <taxon>Bacillati</taxon>
        <taxon>Actinomycetota</taxon>
        <taxon>Actinomycetes</taxon>
        <taxon>Micrococcales</taxon>
        <taxon>Micrococcaceae</taxon>
        <taxon>Kocuria</taxon>
    </lineage>
</organism>
<dbReference type="Pfam" id="PF14019">
    <property type="entry name" value="DUF4235"/>
    <property type="match status" value="1"/>
</dbReference>
<dbReference type="Proteomes" id="UP000249516">
    <property type="component" value="Unassembled WGS sequence"/>
</dbReference>
<dbReference type="OrthoDB" id="3268522at2"/>
<keyword evidence="1" id="KW-1133">Transmembrane helix</keyword>